<comment type="caution">
    <text evidence="1">The sequence shown here is derived from an EMBL/GenBank/DDBJ whole genome shotgun (WGS) entry which is preliminary data.</text>
</comment>
<reference evidence="1 2" key="1">
    <citation type="journal article" date="2016" name="Nat. Commun.">
        <title>Thousands of microbial genomes shed light on interconnected biogeochemical processes in an aquifer system.</title>
        <authorList>
            <person name="Anantharaman K."/>
            <person name="Brown C.T."/>
            <person name="Hug L.A."/>
            <person name="Sharon I."/>
            <person name="Castelle C.J."/>
            <person name="Probst A.J."/>
            <person name="Thomas B.C."/>
            <person name="Singh A."/>
            <person name="Wilkins M.J."/>
            <person name="Karaoz U."/>
            <person name="Brodie E.L."/>
            <person name="Williams K.H."/>
            <person name="Hubbard S.S."/>
            <person name="Banfield J.F."/>
        </authorList>
    </citation>
    <scope>NUCLEOTIDE SEQUENCE [LARGE SCALE GENOMIC DNA]</scope>
</reference>
<organism evidence="1 2">
    <name type="scientific">candidate division WOR-1 bacterium RIFOXYB2_FULL_48_7</name>
    <dbReference type="NCBI Taxonomy" id="1802583"/>
    <lineage>
        <taxon>Bacteria</taxon>
        <taxon>Bacillati</taxon>
        <taxon>Saganbacteria</taxon>
    </lineage>
</organism>
<dbReference type="Proteomes" id="UP000178951">
    <property type="component" value="Unassembled WGS sequence"/>
</dbReference>
<proteinExistence type="predicted"/>
<dbReference type="AlphaFoldDB" id="A0A1F4TQZ9"/>
<name>A0A1F4TQZ9_UNCSA</name>
<sequence>MSNNNYRLGRPGTTSHKIGCGCEIVADQGVKKTTEVEIAFVLPHPPWIKKINPLAVVGRIKRQRALIIEIKEFTIAGNSGDI</sequence>
<protein>
    <submittedName>
        <fullName evidence="1">Uncharacterized protein</fullName>
    </submittedName>
</protein>
<evidence type="ECO:0000313" key="1">
    <source>
        <dbReference type="EMBL" id="OGC35154.1"/>
    </source>
</evidence>
<evidence type="ECO:0000313" key="2">
    <source>
        <dbReference type="Proteomes" id="UP000178951"/>
    </source>
</evidence>
<gene>
    <name evidence="1" type="ORF">A2311_02610</name>
</gene>
<dbReference type="EMBL" id="MEUF01000034">
    <property type="protein sequence ID" value="OGC35154.1"/>
    <property type="molecule type" value="Genomic_DNA"/>
</dbReference>
<accession>A0A1F4TQZ9</accession>